<sequence>MLVRTCGQDAGRELDGCLFETRTYGVAALEAVAAGLAQDRTAVRTALTTSWSNAQAGGQISRRKILKRTMYGPTSFGMLRRRVLLAA</sequence>
<reference evidence="2" key="1">
    <citation type="submission" date="2016-10" db="EMBL/GenBank/DDBJ databases">
        <authorList>
            <person name="Varghese N."/>
            <person name="Submissions S."/>
        </authorList>
    </citation>
    <scope>NUCLEOTIDE SEQUENCE [LARGE SCALE GENOMIC DNA]</scope>
    <source>
        <strain evidence="2">BL36</strain>
    </source>
</reference>
<gene>
    <name evidence="1" type="ORF">SAMN05192568_107115</name>
</gene>
<organism evidence="1 2">
    <name type="scientific">Methylobacterium pseudosasicola</name>
    <dbReference type="NCBI Taxonomy" id="582667"/>
    <lineage>
        <taxon>Bacteria</taxon>
        <taxon>Pseudomonadati</taxon>
        <taxon>Pseudomonadota</taxon>
        <taxon>Alphaproteobacteria</taxon>
        <taxon>Hyphomicrobiales</taxon>
        <taxon>Methylobacteriaceae</taxon>
        <taxon>Methylobacterium</taxon>
    </lineage>
</organism>
<dbReference type="STRING" id="582667.SAMN05192568_107115"/>
<protein>
    <recommendedName>
        <fullName evidence="3">Transposase</fullName>
    </recommendedName>
</protein>
<proteinExistence type="predicted"/>
<evidence type="ECO:0000313" key="1">
    <source>
        <dbReference type="EMBL" id="SFM88661.1"/>
    </source>
</evidence>
<dbReference type="EMBL" id="FOTK01000071">
    <property type="protein sequence ID" value="SFM88661.1"/>
    <property type="molecule type" value="Genomic_DNA"/>
</dbReference>
<evidence type="ECO:0000313" key="2">
    <source>
        <dbReference type="Proteomes" id="UP000199048"/>
    </source>
</evidence>
<evidence type="ECO:0008006" key="3">
    <source>
        <dbReference type="Google" id="ProtNLM"/>
    </source>
</evidence>
<accession>A0A1I4UIF1</accession>
<dbReference type="Proteomes" id="UP000199048">
    <property type="component" value="Unassembled WGS sequence"/>
</dbReference>
<keyword evidence="2" id="KW-1185">Reference proteome</keyword>
<name>A0A1I4UIF1_9HYPH</name>
<dbReference type="AlphaFoldDB" id="A0A1I4UIF1"/>